<sequence>MTQTDRQTAWPEGVTARYLTIAGATVDITGDDYGTHRPNARCGGCPQTFATHSHCITSLAMAHRWAQEHSEKCRALPRPTA</sequence>
<evidence type="ECO:0000313" key="1">
    <source>
        <dbReference type="EMBL" id="GFH36613.1"/>
    </source>
</evidence>
<keyword evidence="2" id="KW-1185">Reference proteome</keyword>
<accession>A0A6A0AW72</accession>
<reference evidence="1 2" key="1">
    <citation type="submission" date="2020-02" db="EMBL/GenBank/DDBJ databases">
        <title>Whole Genome Shotgun Sequence of Streptomyces sp. strain CWH03.</title>
        <authorList>
            <person name="Dohra H."/>
            <person name="Kodani S."/>
            <person name="Yamamura H."/>
        </authorList>
    </citation>
    <scope>NUCLEOTIDE SEQUENCE [LARGE SCALE GENOMIC DNA]</scope>
    <source>
        <strain evidence="1 2">CWH03</strain>
    </source>
</reference>
<evidence type="ECO:0000313" key="2">
    <source>
        <dbReference type="Proteomes" id="UP000484988"/>
    </source>
</evidence>
<proteinExistence type="predicted"/>
<gene>
    <name evidence="1" type="ORF">SCWH03_28440</name>
</gene>
<protein>
    <submittedName>
        <fullName evidence="1">Uncharacterized protein</fullName>
    </submittedName>
</protein>
<dbReference type="Proteomes" id="UP000484988">
    <property type="component" value="Unassembled WGS sequence"/>
</dbReference>
<comment type="caution">
    <text evidence="1">The sequence shown here is derived from an EMBL/GenBank/DDBJ whole genome shotgun (WGS) entry which is preliminary data.</text>
</comment>
<name>A0A6A0AW72_9ACTN</name>
<organism evidence="1 2">
    <name type="scientific">Streptomyces pacificus</name>
    <dbReference type="NCBI Taxonomy" id="2705029"/>
    <lineage>
        <taxon>Bacteria</taxon>
        <taxon>Bacillati</taxon>
        <taxon>Actinomycetota</taxon>
        <taxon>Actinomycetes</taxon>
        <taxon>Kitasatosporales</taxon>
        <taxon>Streptomycetaceae</taxon>
        <taxon>Streptomyces</taxon>
    </lineage>
</organism>
<dbReference type="RefSeq" id="WP_173264449.1">
    <property type="nucleotide sequence ID" value="NZ_BLLG01000006.1"/>
</dbReference>
<dbReference type="EMBL" id="BLLG01000006">
    <property type="protein sequence ID" value="GFH36613.1"/>
    <property type="molecule type" value="Genomic_DNA"/>
</dbReference>
<dbReference type="AlphaFoldDB" id="A0A6A0AW72"/>